<accession>A0A0F5EZP2</accession>
<evidence type="ECO:0000256" key="2">
    <source>
        <dbReference type="ARBA" id="ARBA00022741"/>
    </source>
</evidence>
<keyword evidence="2 7" id="KW-0547">Nucleotide-binding</keyword>
<keyword evidence="1 7" id="KW-0479">Metal-binding</keyword>
<evidence type="ECO:0000313" key="8">
    <source>
        <dbReference type="EMBL" id="RZN55465.1"/>
    </source>
</evidence>
<dbReference type="AlphaFoldDB" id="A0A0F5EZP2"/>
<keyword evidence="9" id="KW-0131">Cell cycle</keyword>
<organism evidence="8 11">
    <name type="scientific">Avibacterium paragallinarum</name>
    <name type="common">Haemophilus gallinarum</name>
    <dbReference type="NCBI Taxonomy" id="728"/>
    <lineage>
        <taxon>Bacteria</taxon>
        <taxon>Pseudomonadati</taxon>
        <taxon>Pseudomonadota</taxon>
        <taxon>Gammaproteobacteria</taxon>
        <taxon>Pasteurellales</taxon>
        <taxon>Pasteurellaceae</taxon>
        <taxon>Avibacterium</taxon>
    </lineage>
</organism>
<dbReference type="GO" id="GO:0140663">
    <property type="term" value="F:ATP-dependent FeS chaperone activity"/>
    <property type="evidence" value="ECO:0007669"/>
    <property type="project" value="InterPro"/>
</dbReference>
<evidence type="ECO:0000313" key="10">
    <source>
        <dbReference type="Proteomes" id="UP000254620"/>
    </source>
</evidence>
<dbReference type="eggNOG" id="COG0489">
    <property type="taxonomic scope" value="Bacteria"/>
</dbReference>
<dbReference type="FunFam" id="3.40.50.300:FF:000418">
    <property type="entry name" value="Iron-sulfur cluster carrier protein"/>
    <property type="match status" value="1"/>
</dbReference>
<keyword evidence="5 7" id="KW-0411">Iron-sulfur</keyword>
<dbReference type="GO" id="GO:0046872">
    <property type="term" value="F:metal ion binding"/>
    <property type="evidence" value="ECO:0007669"/>
    <property type="project" value="UniProtKB-KW"/>
</dbReference>
<dbReference type="OrthoDB" id="9809679at2"/>
<dbReference type="PANTHER" id="PTHR42961:SF2">
    <property type="entry name" value="IRON-SULFUR PROTEIN NUBPL"/>
    <property type="match status" value="1"/>
</dbReference>
<evidence type="ECO:0000256" key="1">
    <source>
        <dbReference type="ARBA" id="ARBA00022723"/>
    </source>
</evidence>
<dbReference type="RefSeq" id="WP_046097977.1">
    <property type="nucleotide sequence ID" value="NZ_LAEN01000019.1"/>
</dbReference>
<dbReference type="GO" id="GO:0016887">
    <property type="term" value="F:ATP hydrolysis activity"/>
    <property type="evidence" value="ECO:0007669"/>
    <property type="project" value="UniProtKB-UniRule"/>
</dbReference>
<sequence length="374" mass="40915">MHIHFSANLSEAQQADIQQLFQQFQHETLQQNLLSLNAIKKVELGAEILRIELVMPFAWNTGFEQLKNTLSKELQNITHANEVKWVLNYQIATLKRANNHPAVKGIKNIIAVSSGKGGVGKSTVSVNLALALQAQGAKVGLLDADIYGPSVPHMLGVADQRPTSPDNKHINPIEVYGLRTNSIGYLMEPDNATIWRGPMASSALSQLLQETLWAKDGVELDYLVIDMPPGTGDIQLTLSQQIPVTGAIVVTTPQDIALIDAIKGISMFQRVSVPVLGIVENMSVHICSNCGHHEPIFGTGGAEKMAEKYQVKVLAQQPLHIRLREDMDNGKPTVVSAPDSEIAQSFLQLAEKVASELYWQGEIIPSEILFKAVE</sequence>
<reference evidence="9 10" key="1">
    <citation type="submission" date="2018-06" db="EMBL/GenBank/DDBJ databases">
        <authorList>
            <consortium name="Pathogen Informatics"/>
            <person name="Doyle S."/>
        </authorList>
    </citation>
    <scope>NUCLEOTIDE SEQUENCE [LARGE SCALE GENOMIC DNA]</scope>
    <source>
        <strain evidence="9 10">NCTC10926</strain>
    </source>
</reference>
<dbReference type="GO" id="GO:0051301">
    <property type="term" value="P:cell division"/>
    <property type="evidence" value="ECO:0007669"/>
    <property type="project" value="UniProtKB-KW"/>
</dbReference>
<evidence type="ECO:0000313" key="9">
    <source>
        <dbReference type="EMBL" id="SUU98342.1"/>
    </source>
</evidence>
<evidence type="ECO:0000256" key="3">
    <source>
        <dbReference type="ARBA" id="ARBA00022840"/>
    </source>
</evidence>
<dbReference type="EMBL" id="UFSW01000001">
    <property type="protein sequence ID" value="SUU98342.1"/>
    <property type="molecule type" value="Genomic_DNA"/>
</dbReference>
<comment type="subunit">
    <text evidence="7">Homodimer.</text>
</comment>
<dbReference type="InterPro" id="IPR033756">
    <property type="entry name" value="YlxH/NBP35"/>
</dbReference>
<dbReference type="GO" id="GO:0016226">
    <property type="term" value="P:iron-sulfur cluster assembly"/>
    <property type="evidence" value="ECO:0007669"/>
    <property type="project" value="InterPro"/>
</dbReference>
<keyword evidence="3 7" id="KW-0067">ATP-binding</keyword>
<feature type="binding site" evidence="7">
    <location>
        <begin position="115"/>
        <end position="122"/>
    </location>
    <ligand>
        <name>ATP</name>
        <dbReference type="ChEBI" id="CHEBI:30616"/>
    </ligand>
</feature>
<evidence type="ECO:0000256" key="6">
    <source>
        <dbReference type="ARBA" id="ARBA00024036"/>
    </source>
</evidence>
<evidence type="ECO:0000256" key="5">
    <source>
        <dbReference type="ARBA" id="ARBA00023014"/>
    </source>
</evidence>
<dbReference type="HAMAP" id="MF_02040">
    <property type="entry name" value="Mrp_NBP35"/>
    <property type="match status" value="1"/>
</dbReference>
<evidence type="ECO:0000256" key="4">
    <source>
        <dbReference type="ARBA" id="ARBA00023004"/>
    </source>
</evidence>
<proteinExistence type="inferred from homology"/>
<keyword evidence="7" id="KW-0378">Hydrolase</keyword>
<gene>
    <name evidence="8" type="primary">apbC</name>
    <name evidence="9" type="synonym">minD</name>
    <name evidence="8" type="ORF">EIG79_11350</name>
    <name evidence="9" type="ORF">NCTC10926_01770</name>
</gene>
<reference evidence="8 11" key="2">
    <citation type="submission" date="2018-11" db="EMBL/GenBank/DDBJ databases">
        <title>Sequencing Av. paragallinarum serogroups.</title>
        <authorList>
            <person name="Hellmuth J.E."/>
            <person name="Boucher C.E."/>
            <person name="Cason E.D."/>
        </authorList>
    </citation>
    <scope>NUCLEOTIDE SEQUENCE [LARGE SCALE GENOMIC DNA]</scope>
    <source>
        <strain evidence="8 11">SA-3</strain>
    </source>
</reference>
<dbReference type="SUPFAM" id="SSF52540">
    <property type="entry name" value="P-loop containing nucleoside triphosphate hydrolases"/>
    <property type="match status" value="1"/>
</dbReference>
<dbReference type="NCBIfam" id="NF008669">
    <property type="entry name" value="PRK11670.1"/>
    <property type="match status" value="1"/>
</dbReference>
<dbReference type="InterPro" id="IPR019591">
    <property type="entry name" value="Mrp/NBP35_ATP-bd"/>
</dbReference>
<comment type="similarity">
    <text evidence="6 7">Belongs to the Mrp/NBP35 ATP-binding proteins family.</text>
</comment>
<comment type="function">
    <text evidence="7">Binds and transfers iron-sulfur (Fe-S) clusters to target apoproteins. Can hydrolyze ATP.</text>
</comment>
<evidence type="ECO:0000256" key="7">
    <source>
        <dbReference type="HAMAP-Rule" id="MF_02040"/>
    </source>
</evidence>
<dbReference type="InterPro" id="IPR044304">
    <property type="entry name" value="NUBPL-like"/>
</dbReference>
<dbReference type="STRING" id="728.VY92_05775"/>
<name>A0A0F5EZP2_AVIPA</name>
<dbReference type="Pfam" id="PF10609">
    <property type="entry name" value="ParA"/>
    <property type="match status" value="1"/>
</dbReference>
<dbReference type="Proteomes" id="UP000254620">
    <property type="component" value="Unassembled WGS sequence"/>
</dbReference>
<dbReference type="EMBL" id="RQXS01000088">
    <property type="protein sequence ID" value="RZN55465.1"/>
    <property type="molecule type" value="Genomic_DNA"/>
</dbReference>
<dbReference type="GO" id="GO:0005524">
    <property type="term" value="F:ATP binding"/>
    <property type="evidence" value="ECO:0007669"/>
    <property type="project" value="UniProtKB-UniRule"/>
</dbReference>
<evidence type="ECO:0000313" key="11">
    <source>
        <dbReference type="Proteomes" id="UP000294229"/>
    </source>
</evidence>
<dbReference type="GO" id="GO:0005829">
    <property type="term" value="C:cytosol"/>
    <property type="evidence" value="ECO:0007669"/>
    <property type="project" value="TreeGrafter"/>
</dbReference>
<protein>
    <recommendedName>
        <fullName evidence="7">Iron-sulfur cluster carrier protein</fullName>
    </recommendedName>
</protein>
<dbReference type="Gene3D" id="3.40.50.300">
    <property type="entry name" value="P-loop containing nucleotide triphosphate hydrolases"/>
    <property type="match status" value="1"/>
</dbReference>
<dbReference type="Proteomes" id="UP000294229">
    <property type="component" value="Unassembled WGS sequence"/>
</dbReference>
<keyword evidence="4 7" id="KW-0408">Iron</keyword>
<dbReference type="PANTHER" id="PTHR42961">
    <property type="entry name" value="IRON-SULFUR PROTEIN NUBPL"/>
    <property type="match status" value="1"/>
</dbReference>
<dbReference type="CDD" id="cd02037">
    <property type="entry name" value="Mrp_NBP35"/>
    <property type="match status" value="1"/>
</dbReference>
<dbReference type="GO" id="GO:0051539">
    <property type="term" value="F:4 iron, 4 sulfur cluster binding"/>
    <property type="evidence" value="ECO:0007669"/>
    <property type="project" value="TreeGrafter"/>
</dbReference>
<keyword evidence="9" id="KW-0132">Cell division</keyword>
<dbReference type="InterPro" id="IPR027417">
    <property type="entry name" value="P-loop_NTPase"/>
</dbReference>